<sequence>MGAQLGRVDINEIFTYRAPVVAVIKDYRLGLLNLCLMLLIAVYILVYRLWVLGGYLHKPNLAMEMRATLRAPDQLLPKEQLPYCCWSFPCNATELAAHKQWCLPLLGEEASIEQANRFTVVTHKKIKQRQLGLQLSKVTKEHHFVLDIEHFTMKVAPTIFTTNVNEQDQHTILQGRSLHGRLLVGNAVEGSGPPNETQHELCRERSKEHKAFDRARGGVPKETAPCYIDADIKIAGDDIFLIKTLLRAMGLGEGMLDKPGVVRNGERARAHGFQVIFEMDIVSFEPWRGLVEPYYVLREILIYGSSHSIEAAVSQEAGSQASRRAVEDYGILFVFRVSGTLAHFTTFGLLEELSASFALLAASAALIKFLAIYVFPLANVYHRAIHRISPNMDTVQRLLRRKEHKVKAAHRKFFHHDQGSKEDFVLRLSSSHIDISSDSDDSDSEFESADSSKEGSRASKSSKELRENSRSSRESRGKRTKVVHGNVHT</sequence>
<dbReference type="Proteomes" id="UP001642464">
    <property type="component" value="Unassembled WGS sequence"/>
</dbReference>
<comment type="caution">
    <text evidence="3">The sequence shown here is derived from an EMBL/GenBank/DDBJ whole genome shotgun (WGS) entry which is preliminary data.</text>
</comment>
<protein>
    <submittedName>
        <fullName evidence="3">P2X receptor D (P2XD)</fullName>
    </submittedName>
</protein>
<evidence type="ECO:0000313" key="4">
    <source>
        <dbReference type="Proteomes" id="UP001642464"/>
    </source>
</evidence>
<feature type="transmembrane region" description="Helical" evidence="2">
    <location>
        <begin position="356"/>
        <end position="378"/>
    </location>
</feature>
<keyword evidence="2" id="KW-1133">Transmembrane helix</keyword>
<evidence type="ECO:0000313" key="3">
    <source>
        <dbReference type="EMBL" id="CAK8989887.1"/>
    </source>
</evidence>
<feature type="region of interest" description="Disordered" evidence="1">
    <location>
        <begin position="434"/>
        <end position="489"/>
    </location>
</feature>
<proteinExistence type="predicted"/>
<evidence type="ECO:0000256" key="1">
    <source>
        <dbReference type="SAM" id="MobiDB-lite"/>
    </source>
</evidence>
<gene>
    <name evidence="3" type="ORF">SCF082_LOCUS2007</name>
</gene>
<organism evidence="3 4">
    <name type="scientific">Durusdinium trenchii</name>
    <dbReference type="NCBI Taxonomy" id="1381693"/>
    <lineage>
        <taxon>Eukaryota</taxon>
        <taxon>Sar</taxon>
        <taxon>Alveolata</taxon>
        <taxon>Dinophyceae</taxon>
        <taxon>Suessiales</taxon>
        <taxon>Symbiodiniaceae</taxon>
        <taxon>Durusdinium</taxon>
    </lineage>
</organism>
<keyword evidence="3" id="KW-0675">Receptor</keyword>
<accession>A0ABP0HIW1</accession>
<reference evidence="3 4" key="1">
    <citation type="submission" date="2024-02" db="EMBL/GenBank/DDBJ databases">
        <authorList>
            <person name="Chen Y."/>
            <person name="Shah S."/>
            <person name="Dougan E. K."/>
            <person name="Thang M."/>
            <person name="Chan C."/>
        </authorList>
    </citation>
    <scope>NUCLEOTIDE SEQUENCE [LARGE SCALE GENOMIC DNA]</scope>
</reference>
<feature type="compositionally biased region" description="Basic and acidic residues" evidence="1">
    <location>
        <begin position="450"/>
        <end position="477"/>
    </location>
</feature>
<feature type="transmembrane region" description="Helical" evidence="2">
    <location>
        <begin position="31"/>
        <end position="56"/>
    </location>
</feature>
<keyword evidence="4" id="KW-1185">Reference proteome</keyword>
<keyword evidence="2" id="KW-0812">Transmembrane</keyword>
<name>A0ABP0HIW1_9DINO</name>
<keyword evidence="2" id="KW-0472">Membrane</keyword>
<evidence type="ECO:0000256" key="2">
    <source>
        <dbReference type="SAM" id="Phobius"/>
    </source>
</evidence>
<feature type="compositionally biased region" description="Acidic residues" evidence="1">
    <location>
        <begin position="437"/>
        <end position="448"/>
    </location>
</feature>
<dbReference type="EMBL" id="CAXAMM010001002">
    <property type="protein sequence ID" value="CAK8989887.1"/>
    <property type="molecule type" value="Genomic_DNA"/>
</dbReference>
<dbReference type="Gene3D" id="1.10.287.940">
    <property type="entry name" value="atp-gated p2x4 ion channel"/>
    <property type="match status" value="1"/>
</dbReference>